<evidence type="ECO:0000256" key="1">
    <source>
        <dbReference type="SAM" id="Phobius"/>
    </source>
</evidence>
<dbReference type="InterPro" id="IPR036280">
    <property type="entry name" value="Multihaem_cyt_sf"/>
</dbReference>
<sequence length="126" mass="14500">MYNTKYVIAGLVVFLALFTSPFWLNMGKASYQRPELALPADAKECIEPVDYMRAEHMQILDTWRDQALREGKRTYVATDGKVWNVSLQNTCMKCHANKADFCDKCHTTNSVNVYCWDCHVEPKGNQ</sequence>
<dbReference type="InterPro" id="IPR047668">
    <property type="entry name" value="DsrJ"/>
</dbReference>
<evidence type="ECO:0000313" key="3">
    <source>
        <dbReference type="Proteomes" id="UP000503820"/>
    </source>
</evidence>
<protein>
    <submittedName>
        <fullName evidence="2">Cytochrome c</fullName>
    </submittedName>
</protein>
<dbReference type="SUPFAM" id="SSF48695">
    <property type="entry name" value="Multiheme cytochromes"/>
    <property type="match status" value="1"/>
</dbReference>
<keyword evidence="1" id="KW-1133">Transmembrane helix</keyword>
<gene>
    <name evidence="2" type="ORF">DSM19430T_21390</name>
</gene>
<name>A0A7J0BWB9_9BACT</name>
<comment type="caution">
    <text evidence="2">The sequence shown here is derived from an EMBL/GenBank/DDBJ whole genome shotgun (WGS) entry which is preliminary data.</text>
</comment>
<feature type="transmembrane region" description="Helical" evidence="1">
    <location>
        <begin position="6"/>
        <end position="24"/>
    </location>
</feature>
<dbReference type="RefSeq" id="WP_174410051.1">
    <property type="nucleotide sequence ID" value="NZ_BLVP01000008.1"/>
</dbReference>
<dbReference type="EMBL" id="BLVP01000008">
    <property type="protein sequence ID" value="GFM37455.1"/>
    <property type="molecule type" value="Genomic_DNA"/>
</dbReference>
<dbReference type="Proteomes" id="UP000503820">
    <property type="component" value="Unassembled WGS sequence"/>
</dbReference>
<keyword evidence="1" id="KW-0812">Transmembrane</keyword>
<organism evidence="2 3">
    <name type="scientific">Desulfovibrio psychrotolerans</name>
    <dbReference type="NCBI Taxonomy" id="415242"/>
    <lineage>
        <taxon>Bacteria</taxon>
        <taxon>Pseudomonadati</taxon>
        <taxon>Thermodesulfobacteriota</taxon>
        <taxon>Desulfovibrionia</taxon>
        <taxon>Desulfovibrionales</taxon>
        <taxon>Desulfovibrionaceae</taxon>
        <taxon>Desulfovibrio</taxon>
    </lineage>
</organism>
<accession>A0A7J0BWB9</accession>
<dbReference type="NCBIfam" id="NF038038">
    <property type="entry name" value="cytoc_DsrJ"/>
    <property type="match status" value="1"/>
</dbReference>
<reference evidence="2 3" key="1">
    <citation type="submission" date="2020-05" db="EMBL/GenBank/DDBJ databases">
        <title>Draft genome sequence of Desulfovibrio psychrotolerans JS1T.</title>
        <authorList>
            <person name="Ueno A."/>
            <person name="Tamazawa S."/>
            <person name="Tamamura S."/>
            <person name="Murakami T."/>
            <person name="Kiyama T."/>
            <person name="Inomata H."/>
            <person name="Amano Y."/>
            <person name="Miyakawa K."/>
            <person name="Tamaki H."/>
            <person name="Naganuma T."/>
            <person name="Kaneko K."/>
        </authorList>
    </citation>
    <scope>NUCLEOTIDE SEQUENCE [LARGE SCALE GENOMIC DNA]</scope>
    <source>
        <strain evidence="2 3">JS1</strain>
    </source>
</reference>
<keyword evidence="1" id="KW-0472">Membrane</keyword>
<keyword evidence="3" id="KW-1185">Reference proteome</keyword>
<dbReference type="AlphaFoldDB" id="A0A7J0BWB9"/>
<proteinExistence type="predicted"/>
<evidence type="ECO:0000313" key="2">
    <source>
        <dbReference type="EMBL" id="GFM37455.1"/>
    </source>
</evidence>